<keyword evidence="2 4" id="KW-0238">DNA-binding</keyword>
<accession>A0A7W8Z081</accession>
<evidence type="ECO:0000256" key="2">
    <source>
        <dbReference type="ARBA" id="ARBA00023125"/>
    </source>
</evidence>
<feature type="DNA-binding region" description="H-T-H motif" evidence="4">
    <location>
        <begin position="39"/>
        <end position="58"/>
    </location>
</feature>
<dbReference type="InterPro" id="IPR025996">
    <property type="entry name" value="MT1864/Rv1816-like_C"/>
</dbReference>
<evidence type="ECO:0000313" key="7">
    <source>
        <dbReference type="Proteomes" id="UP000588112"/>
    </source>
</evidence>
<sequence>MTAGSRPRSKRGSGEELREALLATTAALLDAGQDVESLSVRTVTSATGVSATALYLHFADLTELVRTLKVRIMRELGARLRAAAEPHPDDVRARLRAMARAYLRFAEEHPGHYAAVFHVGKPRGGATPPEEVIRAGFEAFQQLQDAVGEVLRARSGRETTPEEAFEATCALWLGLHGRAHLGAAMPWFPLPAEDAYVDRLVRGEVG</sequence>
<evidence type="ECO:0000313" key="6">
    <source>
        <dbReference type="EMBL" id="MBB5625081.1"/>
    </source>
</evidence>
<dbReference type="GO" id="GO:0000976">
    <property type="term" value="F:transcription cis-regulatory region binding"/>
    <property type="evidence" value="ECO:0007669"/>
    <property type="project" value="TreeGrafter"/>
</dbReference>
<dbReference type="Pfam" id="PF13305">
    <property type="entry name" value="TetR_C_33"/>
    <property type="match status" value="1"/>
</dbReference>
<evidence type="ECO:0000256" key="3">
    <source>
        <dbReference type="ARBA" id="ARBA00023163"/>
    </source>
</evidence>
<reference evidence="6 7" key="1">
    <citation type="submission" date="2020-08" db="EMBL/GenBank/DDBJ databases">
        <title>Sequencing the genomes of 1000 actinobacteria strains.</title>
        <authorList>
            <person name="Klenk H.-P."/>
        </authorList>
    </citation>
    <scope>NUCLEOTIDE SEQUENCE [LARGE SCALE GENOMIC DNA]</scope>
    <source>
        <strain evidence="6 7">DSM 45790</strain>
    </source>
</reference>
<dbReference type="PROSITE" id="PS50977">
    <property type="entry name" value="HTH_TETR_2"/>
    <property type="match status" value="1"/>
</dbReference>
<protein>
    <submittedName>
        <fullName evidence="6">AcrR family transcriptional regulator</fullName>
    </submittedName>
</protein>
<name>A0A7W8Z081_9ACTN</name>
<dbReference type="InterPro" id="IPR001647">
    <property type="entry name" value="HTH_TetR"/>
</dbReference>
<evidence type="ECO:0000256" key="4">
    <source>
        <dbReference type="PROSITE-ProRule" id="PRU00335"/>
    </source>
</evidence>
<dbReference type="Gene3D" id="1.10.357.10">
    <property type="entry name" value="Tetracycline Repressor, domain 2"/>
    <property type="match status" value="1"/>
</dbReference>
<dbReference type="Proteomes" id="UP000588112">
    <property type="component" value="Unassembled WGS sequence"/>
</dbReference>
<proteinExistence type="predicted"/>
<evidence type="ECO:0000256" key="1">
    <source>
        <dbReference type="ARBA" id="ARBA00023015"/>
    </source>
</evidence>
<feature type="domain" description="HTH tetR-type" evidence="5">
    <location>
        <begin position="15"/>
        <end position="76"/>
    </location>
</feature>
<dbReference type="RefSeq" id="WP_184608350.1">
    <property type="nucleotide sequence ID" value="NZ_BOOS01000078.1"/>
</dbReference>
<dbReference type="InterPro" id="IPR036271">
    <property type="entry name" value="Tet_transcr_reg_TetR-rel_C_sf"/>
</dbReference>
<keyword evidence="7" id="KW-1185">Reference proteome</keyword>
<comment type="caution">
    <text evidence="6">The sequence shown here is derived from an EMBL/GenBank/DDBJ whole genome shotgun (WGS) entry which is preliminary data.</text>
</comment>
<dbReference type="GO" id="GO:0003700">
    <property type="term" value="F:DNA-binding transcription factor activity"/>
    <property type="evidence" value="ECO:0007669"/>
    <property type="project" value="TreeGrafter"/>
</dbReference>
<dbReference type="SUPFAM" id="SSF48498">
    <property type="entry name" value="Tetracyclin repressor-like, C-terminal domain"/>
    <property type="match status" value="1"/>
</dbReference>
<organism evidence="6 7">
    <name type="scientific">Sphaerisporangium krabiense</name>
    <dbReference type="NCBI Taxonomy" id="763782"/>
    <lineage>
        <taxon>Bacteria</taxon>
        <taxon>Bacillati</taxon>
        <taxon>Actinomycetota</taxon>
        <taxon>Actinomycetes</taxon>
        <taxon>Streptosporangiales</taxon>
        <taxon>Streptosporangiaceae</taxon>
        <taxon>Sphaerisporangium</taxon>
    </lineage>
</organism>
<dbReference type="EMBL" id="JACHBR010000001">
    <property type="protein sequence ID" value="MBB5625081.1"/>
    <property type="molecule type" value="Genomic_DNA"/>
</dbReference>
<evidence type="ECO:0000259" key="5">
    <source>
        <dbReference type="PROSITE" id="PS50977"/>
    </source>
</evidence>
<dbReference type="InterPro" id="IPR009057">
    <property type="entry name" value="Homeodomain-like_sf"/>
</dbReference>
<dbReference type="PANTHER" id="PTHR30055:SF234">
    <property type="entry name" value="HTH-TYPE TRANSCRIPTIONAL REGULATOR BETI"/>
    <property type="match status" value="1"/>
</dbReference>
<keyword evidence="3" id="KW-0804">Transcription</keyword>
<dbReference type="AlphaFoldDB" id="A0A7W8Z081"/>
<dbReference type="SUPFAM" id="SSF46689">
    <property type="entry name" value="Homeodomain-like"/>
    <property type="match status" value="1"/>
</dbReference>
<dbReference type="PANTHER" id="PTHR30055">
    <property type="entry name" value="HTH-TYPE TRANSCRIPTIONAL REGULATOR RUTR"/>
    <property type="match status" value="1"/>
</dbReference>
<gene>
    <name evidence="6" type="ORF">BJ981_000780</name>
</gene>
<dbReference type="InterPro" id="IPR050109">
    <property type="entry name" value="HTH-type_TetR-like_transc_reg"/>
</dbReference>
<keyword evidence="1" id="KW-0805">Transcription regulation</keyword>